<feature type="domain" description="YCII-related" evidence="2">
    <location>
        <begin position="12"/>
        <end position="81"/>
    </location>
</feature>
<dbReference type="InterPro" id="IPR005545">
    <property type="entry name" value="YCII"/>
</dbReference>
<reference evidence="3 4" key="1">
    <citation type="submission" date="2024-01" db="EMBL/GenBank/DDBJ databases">
        <title>Genome insights into Plantactinospora sonchi sp. nov.</title>
        <authorList>
            <person name="Wang L."/>
        </authorList>
    </citation>
    <scope>NUCLEOTIDE SEQUENCE [LARGE SCALE GENOMIC DNA]</scope>
    <source>
        <strain evidence="3 4">NEAU-QY2</strain>
    </source>
</reference>
<evidence type="ECO:0000313" key="3">
    <source>
        <dbReference type="EMBL" id="MEE6260243.1"/>
    </source>
</evidence>
<organism evidence="3 4">
    <name type="scientific">Plantactinospora sonchi</name>
    <dbReference type="NCBI Taxonomy" id="1544735"/>
    <lineage>
        <taxon>Bacteria</taxon>
        <taxon>Bacillati</taxon>
        <taxon>Actinomycetota</taxon>
        <taxon>Actinomycetes</taxon>
        <taxon>Micromonosporales</taxon>
        <taxon>Micromonosporaceae</taxon>
        <taxon>Plantactinospora</taxon>
    </lineage>
</organism>
<evidence type="ECO:0000313" key="4">
    <source>
        <dbReference type="Proteomes" id="UP001332243"/>
    </source>
</evidence>
<gene>
    <name evidence="3" type="ORF">V1633_17275</name>
</gene>
<accession>A0ABU7RUQ7</accession>
<keyword evidence="4" id="KW-1185">Reference proteome</keyword>
<protein>
    <submittedName>
        <fullName evidence="3">YciI family protein</fullName>
    </submittedName>
</protein>
<proteinExistence type="inferred from homology"/>
<dbReference type="Proteomes" id="UP001332243">
    <property type="component" value="Unassembled WGS sequence"/>
</dbReference>
<evidence type="ECO:0000256" key="1">
    <source>
        <dbReference type="ARBA" id="ARBA00007689"/>
    </source>
</evidence>
<sequence length="92" mass="9997">MIVVELSFSADATERLAARPAHRELLTGLYAEGRVLAAGPWPDDSGALLIFDADEPTVRQILADDPYYRTPGVTVERLREWHPVVGGKAPAA</sequence>
<dbReference type="Pfam" id="PF03795">
    <property type="entry name" value="YCII"/>
    <property type="match status" value="1"/>
</dbReference>
<dbReference type="SUPFAM" id="SSF54909">
    <property type="entry name" value="Dimeric alpha+beta barrel"/>
    <property type="match status" value="1"/>
</dbReference>
<dbReference type="EMBL" id="JAZGQK010000013">
    <property type="protein sequence ID" value="MEE6260243.1"/>
    <property type="molecule type" value="Genomic_DNA"/>
</dbReference>
<dbReference type="InterPro" id="IPR011008">
    <property type="entry name" value="Dimeric_a/b-barrel"/>
</dbReference>
<comment type="caution">
    <text evidence="3">The sequence shown here is derived from an EMBL/GenBank/DDBJ whole genome shotgun (WGS) entry which is preliminary data.</text>
</comment>
<dbReference type="RefSeq" id="WP_331215367.1">
    <property type="nucleotide sequence ID" value="NZ_JAZGQK010000013.1"/>
</dbReference>
<evidence type="ECO:0000259" key="2">
    <source>
        <dbReference type="Pfam" id="PF03795"/>
    </source>
</evidence>
<comment type="similarity">
    <text evidence="1">Belongs to the YciI family.</text>
</comment>
<name>A0ABU7RUQ7_9ACTN</name>
<dbReference type="Gene3D" id="3.30.70.1060">
    <property type="entry name" value="Dimeric alpha+beta barrel"/>
    <property type="match status" value="1"/>
</dbReference>